<dbReference type="SUPFAM" id="SSF103088">
    <property type="entry name" value="OmpA-like"/>
    <property type="match status" value="1"/>
</dbReference>
<gene>
    <name evidence="7" type="ORF">HLY00_2045</name>
</gene>
<evidence type="ECO:0000256" key="2">
    <source>
        <dbReference type="ARBA" id="ARBA00023136"/>
    </source>
</evidence>
<evidence type="ECO:0000313" key="8">
    <source>
        <dbReference type="Proteomes" id="UP000570517"/>
    </source>
</evidence>
<feature type="domain" description="OmpA-like" evidence="6">
    <location>
        <begin position="264"/>
        <end position="383"/>
    </location>
</feature>
<comment type="caution">
    <text evidence="7">The sequence shown here is derived from an EMBL/GenBank/DDBJ whole genome shotgun (WGS) entry which is preliminary data.</text>
</comment>
<proteinExistence type="predicted"/>
<dbReference type="GO" id="GO:0009279">
    <property type="term" value="C:cell outer membrane"/>
    <property type="evidence" value="ECO:0007669"/>
    <property type="project" value="UniProtKB-SubCell"/>
</dbReference>
<evidence type="ECO:0000256" key="4">
    <source>
        <dbReference type="PROSITE-ProRule" id="PRU00473"/>
    </source>
</evidence>
<sequence>MTNAVKMMVIALLAALSPAVVGCASVEDRTQAANVIVVATATANEPAAILPADFDTLLRAANKSRQGTLTLLVPRDGRVEQVGDPIDVKVTRDGSTMENNEGLIDEGIAKISDEIRQRTSSIGSNASDLDLLTGLTEASRRANQSTIVLISSGLQTSGLLDFNGRGWDFDSSAVIDELRADGFVPDLRGKKVLFVGLGETAEPQQALPQPMRGKIETLWMDVCHAGGAQECAKSAMMQLDPPVSTSPAKTVDVPTFDLPELPSGGEATVSVPTQALFAPDSAELLPTAESQLAALAERLVARGASIDLVGHTWRVGPPEGARALSQQRASAVADALVRNGYPRPSIGEVRGVGYDEPIAVPGGDAAQTAAANRVVIIDVRTTR</sequence>
<dbReference type="AlphaFoldDB" id="A0A850PFC9"/>
<dbReference type="CDD" id="cd07185">
    <property type="entry name" value="OmpA_C-like"/>
    <property type="match status" value="1"/>
</dbReference>
<dbReference type="Proteomes" id="UP000570517">
    <property type="component" value="Unassembled WGS sequence"/>
</dbReference>
<dbReference type="PANTHER" id="PTHR30329:SF21">
    <property type="entry name" value="LIPOPROTEIN YIAD-RELATED"/>
    <property type="match status" value="1"/>
</dbReference>
<protein>
    <recommendedName>
        <fullName evidence="6">OmpA-like domain-containing protein</fullName>
    </recommendedName>
</protein>
<name>A0A850PFC9_9MYCO</name>
<dbReference type="PANTHER" id="PTHR30329">
    <property type="entry name" value="STATOR ELEMENT OF FLAGELLAR MOTOR COMPLEX"/>
    <property type="match status" value="1"/>
</dbReference>
<keyword evidence="5" id="KW-0732">Signal</keyword>
<dbReference type="Gene3D" id="3.30.1330.60">
    <property type="entry name" value="OmpA-like domain"/>
    <property type="match status" value="1"/>
</dbReference>
<dbReference type="Pfam" id="PF00691">
    <property type="entry name" value="OmpA"/>
    <property type="match status" value="1"/>
</dbReference>
<dbReference type="InterPro" id="IPR050330">
    <property type="entry name" value="Bact_OuterMem_StrucFunc"/>
</dbReference>
<dbReference type="RefSeq" id="WP_178357555.1">
    <property type="nucleotide sequence ID" value="NZ_JABFYL010000012.1"/>
</dbReference>
<dbReference type="PROSITE" id="PS51257">
    <property type="entry name" value="PROKAR_LIPOPROTEIN"/>
    <property type="match status" value="1"/>
</dbReference>
<accession>A0A850PFC9</accession>
<evidence type="ECO:0000256" key="3">
    <source>
        <dbReference type="ARBA" id="ARBA00023237"/>
    </source>
</evidence>
<dbReference type="InterPro" id="IPR006664">
    <property type="entry name" value="OMP_bac"/>
</dbReference>
<keyword evidence="2 4" id="KW-0472">Membrane</keyword>
<dbReference type="InterPro" id="IPR006665">
    <property type="entry name" value="OmpA-like"/>
</dbReference>
<evidence type="ECO:0000256" key="1">
    <source>
        <dbReference type="ARBA" id="ARBA00004442"/>
    </source>
</evidence>
<comment type="subcellular location">
    <subcellularLocation>
        <location evidence="1">Cell outer membrane</location>
    </subcellularLocation>
</comment>
<reference evidence="7 8" key="1">
    <citation type="submission" date="2020-05" db="EMBL/GenBank/DDBJ databases">
        <title>Draft genome sequence of Mycobacterium hippocampi DL, isolated from European seabass, Dicentrarchus labrax, reared in fish farms.</title>
        <authorList>
            <person name="Stathopoulou P."/>
            <person name="Asimakis E."/>
            <person name="Tzokas K."/>
            <person name="Batargias C."/>
            <person name="Tsiamis G."/>
        </authorList>
    </citation>
    <scope>NUCLEOTIDE SEQUENCE [LARGE SCALE GENOMIC DNA]</scope>
    <source>
        <strain evidence="7 8">DL</strain>
    </source>
</reference>
<dbReference type="PROSITE" id="PS51123">
    <property type="entry name" value="OMPA_2"/>
    <property type="match status" value="1"/>
</dbReference>
<dbReference type="InterPro" id="IPR036737">
    <property type="entry name" value="OmpA-like_sf"/>
</dbReference>
<dbReference type="EMBL" id="JABFYL010000012">
    <property type="protein sequence ID" value="NVN49161.1"/>
    <property type="molecule type" value="Genomic_DNA"/>
</dbReference>
<feature type="chain" id="PRO_5039224348" description="OmpA-like domain-containing protein" evidence="5">
    <location>
        <begin position="23"/>
        <end position="383"/>
    </location>
</feature>
<organism evidence="7 8">
    <name type="scientific">Mycolicibacterium hippocampi</name>
    <dbReference type="NCBI Taxonomy" id="659824"/>
    <lineage>
        <taxon>Bacteria</taxon>
        <taxon>Bacillati</taxon>
        <taxon>Actinomycetota</taxon>
        <taxon>Actinomycetes</taxon>
        <taxon>Mycobacteriales</taxon>
        <taxon>Mycobacteriaceae</taxon>
        <taxon>Mycolicibacterium</taxon>
    </lineage>
</organism>
<feature type="signal peptide" evidence="5">
    <location>
        <begin position="1"/>
        <end position="22"/>
    </location>
</feature>
<dbReference type="PRINTS" id="PR01021">
    <property type="entry name" value="OMPADOMAIN"/>
</dbReference>
<evidence type="ECO:0000256" key="5">
    <source>
        <dbReference type="SAM" id="SignalP"/>
    </source>
</evidence>
<evidence type="ECO:0000313" key="7">
    <source>
        <dbReference type="EMBL" id="NVN49161.1"/>
    </source>
</evidence>
<evidence type="ECO:0000259" key="6">
    <source>
        <dbReference type="PROSITE" id="PS51123"/>
    </source>
</evidence>
<keyword evidence="8" id="KW-1185">Reference proteome</keyword>
<keyword evidence="3" id="KW-0998">Cell outer membrane</keyword>